<feature type="region of interest" description="Disordered" evidence="1">
    <location>
        <begin position="91"/>
        <end position="114"/>
    </location>
</feature>
<dbReference type="Proteomes" id="UP001594351">
    <property type="component" value="Unassembled WGS sequence"/>
</dbReference>
<evidence type="ECO:0008006" key="5">
    <source>
        <dbReference type="Google" id="ProtNLM"/>
    </source>
</evidence>
<proteinExistence type="predicted"/>
<evidence type="ECO:0000313" key="4">
    <source>
        <dbReference type="Proteomes" id="UP001594351"/>
    </source>
</evidence>
<sequence length="114" mass="12879">MPSSLLLLYWLVSFVPSEELPLYFTCSSFVFLLELIGKLPGIITARIIRIRLVRLIPGSKDTKARVGLYSARGNRLFLLFKGIHPYLNRHGPAANRPTPTNENGHQRAVSTMSW</sequence>
<feature type="transmembrane region" description="Helical" evidence="2">
    <location>
        <begin position="27"/>
        <end position="48"/>
    </location>
</feature>
<evidence type="ECO:0000313" key="3">
    <source>
        <dbReference type="EMBL" id="MFC1851819.1"/>
    </source>
</evidence>
<accession>A0ABV6Z044</accession>
<keyword evidence="2" id="KW-1133">Transmembrane helix</keyword>
<name>A0ABV6Z044_UNCC1</name>
<dbReference type="EMBL" id="JBHPBY010000229">
    <property type="protein sequence ID" value="MFC1851819.1"/>
    <property type="molecule type" value="Genomic_DNA"/>
</dbReference>
<evidence type="ECO:0000256" key="1">
    <source>
        <dbReference type="SAM" id="MobiDB-lite"/>
    </source>
</evidence>
<gene>
    <name evidence="3" type="ORF">ACFL27_16630</name>
</gene>
<comment type="caution">
    <text evidence="3">The sequence shown here is derived from an EMBL/GenBank/DDBJ whole genome shotgun (WGS) entry which is preliminary data.</text>
</comment>
<evidence type="ECO:0000256" key="2">
    <source>
        <dbReference type="SAM" id="Phobius"/>
    </source>
</evidence>
<protein>
    <recommendedName>
        <fullName evidence="5">Secreted protein</fullName>
    </recommendedName>
</protein>
<reference evidence="3 4" key="1">
    <citation type="submission" date="2024-09" db="EMBL/GenBank/DDBJ databases">
        <title>Laminarin stimulates single cell rates of sulfate reduction while oxygen inhibits transcriptomic activity in coastal marine sediment.</title>
        <authorList>
            <person name="Lindsay M."/>
            <person name="Orcutt B."/>
            <person name="Emerson D."/>
            <person name="Stepanauskas R."/>
            <person name="D'Angelo T."/>
        </authorList>
    </citation>
    <scope>NUCLEOTIDE SEQUENCE [LARGE SCALE GENOMIC DNA]</scope>
    <source>
        <strain evidence="3">SAG AM-311-K15</strain>
    </source>
</reference>
<keyword evidence="2" id="KW-0472">Membrane</keyword>
<feature type="compositionally biased region" description="Polar residues" evidence="1">
    <location>
        <begin position="97"/>
        <end position="114"/>
    </location>
</feature>
<keyword evidence="2" id="KW-0812">Transmembrane</keyword>
<keyword evidence="4" id="KW-1185">Reference proteome</keyword>
<feature type="non-terminal residue" evidence="3">
    <location>
        <position position="114"/>
    </location>
</feature>
<organism evidence="3 4">
    <name type="scientific">candidate division CSSED10-310 bacterium</name>
    <dbReference type="NCBI Taxonomy" id="2855610"/>
    <lineage>
        <taxon>Bacteria</taxon>
        <taxon>Bacteria division CSSED10-310</taxon>
    </lineage>
</organism>